<keyword evidence="5 7" id="KW-1133">Transmembrane helix</keyword>
<evidence type="ECO:0000259" key="8">
    <source>
        <dbReference type="PROSITE" id="PS50983"/>
    </source>
</evidence>
<sequence>MKGFLKVSITLAVVAIAIGLGLLVWRDYLIYPWTRDGQVRAYVVGIAARVDGPMIDVAVVDNQWVNRGDLLFEIDPTDFEQRVAAAKAAINSATVAAENLAAEVERRRDLVAQSLISLEEFQTIETQYAEAVAAIAVDEAELELARLNLSYTKVYATVDGYVTNLQVAEGTYVTAGQPLVALVDASSFWVWGYFKETDLSNIKSGDLAEVRFMGHYSEPIEGRVESIGWGIFQEDGSEGQDLLPYVKPTVDWVRLAQRFPVRIKLIDPPENIPLRIGMTASVMVLPKADSQEQSNLQSTPNISSYPKELVDGRGDVVVIPTEPKRIISLAPSTTEIALELGEGENLIAVTEHCVLPEGFKTDLPRLSTYPSLPFEVIVSLQPDLILLADITNASDVIRLRRFGIPALVMNSTGYQGVIEDVGLAADALERHDDGAEVILELAEARAIAQKTHDTNPEWKKPRVVLFLDREGKFAAGPGSFADGLIEVAGGVNIAAGALERWPQLSREFLVEADPEVILISEAGGRGEPLSQSELSTFRDDAVWSNLSAVREGRVYLIDSARLSVPGPGVKDSLLQVAKAIQDNG</sequence>
<dbReference type="NCBIfam" id="NF038402">
    <property type="entry name" value="TroA_like"/>
    <property type="match status" value="1"/>
</dbReference>
<evidence type="ECO:0000256" key="6">
    <source>
        <dbReference type="ARBA" id="ARBA00023136"/>
    </source>
</evidence>
<keyword evidence="4" id="KW-0732">Signal</keyword>
<evidence type="ECO:0000256" key="2">
    <source>
        <dbReference type="ARBA" id="ARBA00009477"/>
    </source>
</evidence>
<dbReference type="PROSITE" id="PS50983">
    <property type="entry name" value="FE_B12_PBP"/>
    <property type="match status" value="1"/>
</dbReference>
<name>A0AAQ3L5F6_9BACT</name>
<dbReference type="PANTHER" id="PTHR30367">
    <property type="entry name" value="P-HYDROXYBENZOIC ACID EFFLUX PUMP SUBUNIT AAEA-RELATED"/>
    <property type="match status" value="1"/>
</dbReference>
<dbReference type="GO" id="GO:0022857">
    <property type="term" value="F:transmembrane transporter activity"/>
    <property type="evidence" value="ECO:0007669"/>
    <property type="project" value="InterPro"/>
</dbReference>
<dbReference type="GO" id="GO:0016020">
    <property type="term" value="C:membrane"/>
    <property type="evidence" value="ECO:0007669"/>
    <property type="project" value="InterPro"/>
</dbReference>
<dbReference type="NCBIfam" id="TIGR01730">
    <property type="entry name" value="RND_mfp"/>
    <property type="match status" value="1"/>
</dbReference>
<dbReference type="InterPro" id="IPR050393">
    <property type="entry name" value="MFP_Efflux_Pump"/>
</dbReference>
<evidence type="ECO:0000313" key="10">
    <source>
        <dbReference type="Proteomes" id="UP001304300"/>
    </source>
</evidence>
<dbReference type="InterPro" id="IPR054828">
    <property type="entry name" value="Vit_B12_bind_prot"/>
</dbReference>
<dbReference type="SUPFAM" id="SSF53807">
    <property type="entry name" value="Helical backbone' metal receptor"/>
    <property type="match status" value="1"/>
</dbReference>
<dbReference type="Pfam" id="PF25917">
    <property type="entry name" value="BSH_RND"/>
    <property type="match status" value="1"/>
</dbReference>
<dbReference type="RefSeq" id="WP_317831770.1">
    <property type="nucleotide sequence ID" value="NZ_CP136920.1"/>
</dbReference>
<dbReference type="InterPro" id="IPR058625">
    <property type="entry name" value="MdtA-like_BSH"/>
</dbReference>
<evidence type="ECO:0000256" key="3">
    <source>
        <dbReference type="ARBA" id="ARBA00022692"/>
    </source>
</evidence>
<evidence type="ECO:0000256" key="4">
    <source>
        <dbReference type="ARBA" id="ARBA00022729"/>
    </source>
</evidence>
<dbReference type="SUPFAM" id="SSF111369">
    <property type="entry name" value="HlyD-like secretion proteins"/>
    <property type="match status" value="1"/>
</dbReference>
<evidence type="ECO:0000256" key="5">
    <source>
        <dbReference type="ARBA" id="ARBA00022989"/>
    </source>
</evidence>
<feature type="domain" description="Fe/B12 periplasmic-binding" evidence="8">
    <location>
        <begin position="325"/>
        <end position="584"/>
    </location>
</feature>
<keyword evidence="3 7" id="KW-0812">Transmembrane</keyword>
<evidence type="ECO:0000313" key="9">
    <source>
        <dbReference type="EMBL" id="WOO39764.1"/>
    </source>
</evidence>
<keyword evidence="10" id="KW-1185">Reference proteome</keyword>
<dbReference type="Proteomes" id="UP001304300">
    <property type="component" value="Chromosome"/>
</dbReference>
<dbReference type="InterPro" id="IPR058634">
    <property type="entry name" value="AaeA-lik-b-barrel"/>
</dbReference>
<dbReference type="Gene3D" id="2.40.50.100">
    <property type="match status" value="1"/>
</dbReference>
<organism evidence="9 10">
    <name type="scientific">Rubellicoccus peritrichatus</name>
    <dbReference type="NCBI Taxonomy" id="3080537"/>
    <lineage>
        <taxon>Bacteria</taxon>
        <taxon>Pseudomonadati</taxon>
        <taxon>Verrucomicrobiota</taxon>
        <taxon>Opitutia</taxon>
        <taxon>Puniceicoccales</taxon>
        <taxon>Cerasicoccaceae</taxon>
        <taxon>Rubellicoccus</taxon>
    </lineage>
</organism>
<comment type="subcellular location">
    <subcellularLocation>
        <location evidence="1">Membrane</location>
        <topology evidence="1">Single-pass membrane protein</topology>
    </subcellularLocation>
</comment>
<dbReference type="InterPro" id="IPR006143">
    <property type="entry name" value="RND_pump_MFP"/>
</dbReference>
<gene>
    <name evidence="9" type="ORF">RZN69_14160</name>
</gene>
<dbReference type="Pfam" id="PF25876">
    <property type="entry name" value="HH_MFP_RND"/>
    <property type="match status" value="1"/>
</dbReference>
<dbReference type="EMBL" id="CP136920">
    <property type="protein sequence ID" value="WOO39764.1"/>
    <property type="molecule type" value="Genomic_DNA"/>
</dbReference>
<evidence type="ECO:0000256" key="1">
    <source>
        <dbReference type="ARBA" id="ARBA00004167"/>
    </source>
</evidence>
<evidence type="ECO:0000256" key="7">
    <source>
        <dbReference type="SAM" id="Phobius"/>
    </source>
</evidence>
<dbReference type="AlphaFoldDB" id="A0AAQ3L5F6"/>
<dbReference type="Gene3D" id="2.40.30.170">
    <property type="match status" value="1"/>
</dbReference>
<feature type="transmembrane region" description="Helical" evidence="7">
    <location>
        <begin position="7"/>
        <end position="25"/>
    </location>
</feature>
<reference evidence="9 10" key="1">
    <citation type="submission" date="2023-10" db="EMBL/GenBank/DDBJ databases">
        <title>Rubellicoccus peritrichatus gen. nov., sp. nov., isolated from an algae of coral reef tank.</title>
        <authorList>
            <person name="Luo J."/>
        </authorList>
    </citation>
    <scope>NUCLEOTIDE SEQUENCE [LARGE SCALE GENOMIC DNA]</scope>
    <source>
        <strain evidence="9 10">CR14</strain>
    </source>
</reference>
<accession>A0AAQ3L5F6</accession>
<keyword evidence="6 7" id="KW-0472">Membrane</keyword>
<dbReference type="PANTHER" id="PTHR30367:SF1">
    <property type="entry name" value="MULTIDRUG RESISTANCE PROTEIN MDTN"/>
    <property type="match status" value="1"/>
</dbReference>
<dbReference type="Gene3D" id="3.40.50.1980">
    <property type="entry name" value="Nitrogenase molybdenum iron protein domain"/>
    <property type="match status" value="2"/>
</dbReference>
<protein>
    <submittedName>
        <fullName evidence="9">Efflux RND transporter periplasmic adaptor subunit</fullName>
    </submittedName>
</protein>
<dbReference type="Pfam" id="PF01497">
    <property type="entry name" value="Peripla_BP_2"/>
    <property type="match status" value="1"/>
</dbReference>
<proteinExistence type="inferred from homology"/>
<dbReference type="Pfam" id="PF25963">
    <property type="entry name" value="Beta-barrel_AAEA"/>
    <property type="match status" value="1"/>
</dbReference>
<dbReference type="InterPro" id="IPR002491">
    <property type="entry name" value="ABC_transptr_periplasmic_BD"/>
</dbReference>
<dbReference type="InterPro" id="IPR058624">
    <property type="entry name" value="MdtA-like_HH"/>
</dbReference>
<comment type="similarity">
    <text evidence="2">Belongs to the membrane fusion protein (MFP) (TC 8.A.1) family.</text>
</comment>
<dbReference type="KEGG" id="puo:RZN69_14160"/>